<evidence type="ECO:0000313" key="8">
    <source>
        <dbReference type="Proteomes" id="UP001469553"/>
    </source>
</evidence>
<name>A0ABV0YRM4_9TELE</name>
<evidence type="ECO:0000256" key="1">
    <source>
        <dbReference type="ARBA" id="ARBA00023054"/>
    </source>
</evidence>
<evidence type="ECO:0000256" key="3">
    <source>
        <dbReference type="ARBA" id="ARBA00041790"/>
    </source>
</evidence>
<organism evidence="7 8">
    <name type="scientific">Ameca splendens</name>
    <dbReference type="NCBI Taxonomy" id="208324"/>
    <lineage>
        <taxon>Eukaryota</taxon>
        <taxon>Metazoa</taxon>
        <taxon>Chordata</taxon>
        <taxon>Craniata</taxon>
        <taxon>Vertebrata</taxon>
        <taxon>Euteleostomi</taxon>
        <taxon>Actinopterygii</taxon>
        <taxon>Neopterygii</taxon>
        <taxon>Teleostei</taxon>
        <taxon>Neoteleostei</taxon>
        <taxon>Acanthomorphata</taxon>
        <taxon>Ovalentaria</taxon>
        <taxon>Atherinomorphae</taxon>
        <taxon>Cyprinodontiformes</taxon>
        <taxon>Goodeidae</taxon>
        <taxon>Ameca</taxon>
    </lineage>
</organism>
<proteinExistence type="predicted"/>
<reference evidence="7 8" key="1">
    <citation type="submission" date="2021-06" db="EMBL/GenBank/DDBJ databases">
        <authorList>
            <person name="Palmer J.M."/>
        </authorList>
    </citation>
    <scope>NUCLEOTIDE SEQUENCE [LARGE SCALE GENOMIC DNA]</scope>
    <source>
        <strain evidence="7 8">AS_MEX2019</strain>
        <tissue evidence="7">Muscle</tissue>
    </source>
</reference>
<accession>A0ABV0YRM4</accession>
<evidence type="ECO:0000256" key="4">
    <source>
        <dbReference type="ARBA" id="ARBA00043196"/>
    </source>
</evidence>
<evidence type="ECO:0000256" key="6">
    <source>
        <dbReference type="SAM" id="MobiDB-lite"/>
    </source>
</evidence>
<dbReference type="EMBL" id="JAHRIP010039918">
    <property type="protein sequence ID" value="MEQ2296376.1"/>
    <property type="molecule type" value="Genomic_DNA"/>
</dbReference>
<dbReference type="PANTHER" id="PTHR32123:SF11">
    <property type="entry name" value="BICD FAMILY-LIKE CARGO ADAPTER 2-RELATED"/>
    <property type="match status" value="1"/>
</dbReference>
<gene>
    <name evidence="7" type="ORF">AMECASPLE_024264</name>
</gene>
<keyword evidence="1 5" id="KW-0175">Coiled coil</keyword>
<keyword evidence="8" id="KW-1185">Reference proteome</keyword>
<feature type="coiled-coil region" evidence="5">
    <location>
        <begin position="56"/>
        <end position="151"/>
    </location>
</feature>
<protein>
    <recommendedName>
        <fullName evidence="2">BICD family-like cargo adapter 2</fullName>
    </recommendedName>
    <alternativeName>
        <fullName evidence="3">Bicaudal D-related protein 2</fullName>
    </alternativeName>
    <alternativeName>
        <fullName evidence="4">Coiled-coil domain-containing protein 64B</fullName>
    </alternativeName>
</protein>
<dbReference type="PANTHER" id="PTHR32123">
    <property type="entry name" value="BICD FAMILY-LIKE CARGO ADAPTER"/>
    <property type="match status" value="1"/>
</dbReference>
<evidence type="ECO:0000313" key="7">
    <source>
        <dbReference type="EMBL" id="MEQ2296376.1"/>
    </source>
</evidence>
<evidence type="ECO:0000256" key="2">
    <source>
        <dbReference type="ARBA" id="ARBA00040983"/>
    </source>
</evidence>
<feature type="region of interest" description="Disordered" evidence="6">
    <location>
        <begin position="268"/>
        <end position="293"/>
    </location>
</feature>
<sequence length="336" mass="38329">MFTPRKNSLPSPSLEDSFFPLSSSSSVSLSFALQSTSSPTGGVDGGGAIETDLILAAELGQALLEKNEELAETLQQREREVEALQQEKHVLLRKLEMNELESGQKESELTADLASLRAKLEKYHSEGRDRRKDESEQMAQLANHNQRLVEQLAEAVTLEHSLRTELRALSEEMEESSFNRNISHTQFENMQAENRVLQERLSHMERQLKASEEDSQRLRVERDRLRDRLSELHVKLTEKETEATEALLAHSSALQAKDEEIQALKEERQSQQKELESLRDEVRGFRGSPEKPSYCSLESELAKVRQEKESLTQQLLNTIKHKVVLSQELDAWQVSL</sequence>
<dbReference type="InterPro" id="IPR051149">
    <property type="entry name" value="Spindly/BICDR_Dynein_Adapter"/>
</dbReference>
<dbReference type="Proteomes" id="UP001469553">
    <property type="component" value="Unassembled WGS sequence"/>
</dbReference>
<comment type="caution">
    <text evidence="7">The sequence shown here is derived from an EMBL/GenBank/DDBJ whole genome shotgun (WGS) entry which is preliminary data.</text>
</comment>
<feature type="compositionally biased region" description="Basic and acidic residues" evidence="6">
    <location>
        <begin position="268"/>
        <end position="284"/>
    </location>
</feature>
<evidence type="ECO:0000256" key="5">
    <source>
        <dbReference type="SAM" id="Coils"/>
    </source>
</evidence>